<dbReference type="AlphaFoldDB" id="A0A420ZDK9"/>
<dbReference type="GO" id="GO:0033554">
    <property type="term" value="P:cellular response to stress"/>
    <property type="evidence" value="ECO:0007669"/>
    <property type="project" value="TreeGrafter"/>
</dbReference>
<dbReference type="GO" id="GO:0006979">
    <property type="term" value="P:response to oxidative stress"/>
    <property type="evidence" value="ECO:0007669"/>
    <property type="project" value="TreeGrafter"/>
</dbReference>
<dbReference type="InterPro" id="IPR036249">
    <property type="entry name" value="Thioredoxin-like_sf"/>
</dbReference>
<keyword evidence="2" id="KW-0575">Peroxidase</keyword>
<dbReference type="CDD" id="cd03015">
    <property type="entry name" value="PRX_Typ2cys"/>
    <property type="match status" value="1"/>
</dbReference>
<dbReference type="GO" id="GO:0042744">
    <property type="term" value="P:hydrogen peroxide catabolic process"/>
    <property type="evidence" value="ECO:0007669"/>
    <property type="project" value="TreeGrafter"/>
</dbReference>
<dbReference type="Gene3D" id="3.40.30.10">
    <property type="entry name" value="Glutaredoxin"/>
    <property type="match status" value="1"/>
</dbReference>
<evidence type="ECO:0000256" key="4">
    <source>
        <dbReference type="ARBA" id="ARBA00023002"/>
    </source>
</evidence>
<dbReference type="InterPro" id="IPR050217">
    <property type="entry name" value="Peroxiredoxin"/>
</dbReference>
<reference evidence="8 9" key="1">
    <citation type="submission" date="2018-06" db="EMBL/GenBank/DDBJ databases">
        <title>Extensive metabolic versatility and redundancy in microbially diverse, dynamic hydrothermal sediments.</title>
        <authorList>
            <person name="Dombrowski N."/>
            <person name="Teske A."/>
            <person name="Baker B.J."/>
        </authorList>
    </citation>
    <scope>NUCLEOTIDE SEQUENCE [LARGE SCALE GENOMIC DNA]</scope>
    <source>
        <strain evidence="8">B79_G16</strain>
    </source>
</reference>
<evidence type="ECO:0000256" key="6">
    <source>
        <dbReference type="PIRSR" id="PIRSR000239-1"/>
    </source>
</evidence>
<feature type="domain" description="Thioredoxin" evidence="7">
    <location>
        <begin position="2"/>
        <end position="154"/>
    </location>
</feature>
<dbReference type="PANTHER" id="PTHR10681">
    <property type="entry name" value="THIOREDOXIN PEROXIDASE"/>
    <property type="match status" value="1"/>
</dbReference>
<dbReference type="PANTHER" id="PTHR10681:SF121">
    <property type="entry name" value="ALKYL HYDROPEROXIDE REDUCTASE C"/>
    <property type="match status" value="1"/>
</dbReference>
<dbReference type="InterPro" id="IPR013766">
    <property type="entry name" value="Thioredoxin_domain"/>
</dbReference>
<sequence length="170" mass="19103">MLTVRDKAPDFVLEGYVNDSIKTFKLSNYKGKWVVLFFYPTDFTFVCPTEVIALSKAREDFKKLGAEVFGVSTDSVYSHQAWSKELGELNFPLLSDFNKQISHQYGILDDEKGVARRATFVINPDGEISWLVVSADSVGRSVNDLLRTLEALQTGKLCPADWQPGEKTLN</sequence>
<dbReference type="Pfam" id="PF10417">
    <property type="entry name" value="1-cysPrx_C"/>
    <property type="match status" value="1"/>
</dbReference>
<dbReference type="PROSITE" id="PS51352">
    <property type="entry name" value="THIOREDOXIN_2"/>
    <property type="match status" value="1"/>
</dbReference>
<dbReference type="GO" id="GO:0045454">
    <property type="term" value="P:cell redox homeostasis"/>
    <property type="evidence" value="ECO:0007669"/>
    <property type="project" value="TreeGrafter"/>
</dbReference>
<evidence type="ECO:0000256" key="1">
    <source>
        <dbReference type="ARBA" id="ARBA00009796"/>
    </source>
</evidence>
<evidence type="ECO:0000313" key="8">
    <source>
        <dbReference type="EMBL" id="RLC37851.1"/>
    </source>
</evidence>
<dbReference type="PIRSF" id="PIRSF000239">
    <property type="entry name" value="AHPC"/>
    <property type="match status" value="1"/>
</dbReference>
<dbReference type="GO" id="GO:0005829">
    <property type="term" value="C:cytosol"/>
    <property type="evidence" value="ECO:0007669"/>
    <property type="project" value="TreeGrafter"/>
</dbReference>
<evidence type="ECO:0000256" key="3">
    <source>
        <dbReference type="ARBA" id="ARBA00022862"/>
    </source>
</evidence>
<evidence type="ECO:0000313" key="9">
    <source>
        <dbReference type="Proteomes" id="UP000281261"/>
    </source>
</evidence>
<organism evidence="8 9">
    <name type="scientific">candidate division Kazan bacterium</name>
    <dbReference type="NCBI Taxonomy" id="2202143"/>
    <lineage>
        <taxon>Bacteria</taxon>
        <taxon>Bacteria division Kazan-3B-28</taxon>
    </lineage>
</organism>
<accession>A0A420ZDK9</accession>
<keyword evidence="3" id="KW-0049">Antioxidant</keyword>
<feature type="active site" description="Cysteine sulfenic acid (-SOH) intermediate; for peroxidase activity" evidence="6">
    <location>
        <position position="47"/>
    </location>
</feature>
<dbReference type="InterPro" id="IPR000866">
    <property type="entry name" value="AhpC/TSA"/>
</dbReference>
<keyword evidence="5" id="KW-0676">Redox-active center</keyword>
<dbReference type="InterPro" id="IPR019479">
    <property type="entry name" value="Peroxiredoxin_C"/>
</dbReference>
<evidence type="ECO:0000256" key="5">
    <source>
        <dbReference type="ARBA" id="ARBA00023284"/>
    </source>
</evidence>
<keyword evidence="4" id="KW-0560">Oxidoreductase</keyword>
<comment type="caution">
    <text evidence="8">The sequence shown here is derived from an EMBL/GenBank/DDBJ whole genome shotgun (WGS) entry which is preliminary data.</text>
</comment>
<gene>
    <name evidence="8" type="ORF">DRH29_00335</name>
</gene>
<evidence type="ECO:0000259" key="7">
    <source>
        <dbReference type="PROSITE" id="PS51352"/>
    </source>
</evidence>
<comment type="similarity">
    <text evidence="1">Belongs to the peroxiredoxin family. AhpC/Prx1 subfamily.</text>
</comment>
<dbReference type="EMBL" id="QMNG01000001">
    <property type="protein sequence ID" value="RLC37851.1"/>
    <property type="molecule type" value="Genomic_DNA"/>
</dbReference>
<dbReference type="SUPFAM" id="SSF52833">
    <property type="entry name" value="Thioredoxin-like"/>
    <property type="match status" value="1"/>
</dbReference>
<dbReference type="GO" id="GO:0008379">
    <property type="term" value="F:thioredoxin peroxidase activity"/>
    <property type="evidence" value="ECO:0007669"/>
    <property type="project" value="TreeGrafter"/>
</dbReference>
<evidence type="ECO:0000256" key="2">
    <source>
        <dbReference type="ARBA" id="ARBA00022559"/>
    </source>
</evidence>
<dbReference type="InterPro" id="IPR024706">
    <property type="entry name" value="Peroxiredoxin_AhpC-typ"/>
</dbReference>
<name>A0A420ZDK9_UNCK3</name>
<proteinExistence type="inferred from homology"/>
<protein>
    <submittedName>
        <fullName evidence="8">Peroxiredoxin</fullName>
    </submittedName>
</protein>
<dbReference type="Pfam" id="PF00578">
    <property type="entry name" value="AhpC-TSA"/>
    <property type="match status" value="1"/>
</dbReference>
<dbReference type="Proteomes" id="UP000281261">
    <property type="component" value="Unassembled WGS sequence"/>
</dbReference>